<dbReference type="Proteomes" id="UP001231924">
    <property type="component" value="Unassembled WGS sequence"/>
</dbReference>
<dbReference type="RefSeq" id="WP_286052813.1">
    <property type="nucleotide sequence ID" value="NZ_JASVWF010000002.1"/>
</dbReference>
<dbReference type="EMBL" id="JASVWF010000002">
    <property type="protein sequence ID" value="MDL5156515.1"/>
    <property type="molecule type" value="Genomic_DNA"/>
</dbReference>
<evidence type="ECO:0000259" key="1">
    <source>
        <dbReference type="Pfam" id="PF03061"/>
    </source>
</evidence>
<dbReference type="SUPFAM" id="SSF54637">
    <property type="entry name" value="Thioesterase/thiol ester dehydrase-isomerase"/>
    <property type="match status" value="1"/>
</dbReference>
<dbReference type="InterPro" id="IPR029069">
    <property type="entry name" value="HotDog_dom_sf"/>
</dbReference>
<evidence type="ECO:0000313" key="3">
    <source>
        <dbReference type="Proteomes" id="UP001231924"/>
    </source>
</evidence>
<dbReference type="GO" id="GO:0016787">
    <property type="term" value="F:hydrolase activity"/>
    <property type="evidence" value="ECO:0007669"/>
    <property type="project" value="UniProtKB-KW"/>
</dbReference>
<dbReference type="Pfam" id="PF03061">
    <property type="entry name" value="4HBT"/>
    <property type="match status" value="1"/>
</dbReference>
<name>A0ABT7M783_9PSEU</name>
<protein>
    <submittedName>
        <fullName evidence="2">PaaI family thioesterase</fullName>
        <ecNumber evidence="2">3.1.2.-</ecNumber>
    </submittedName>
</protein>
<reference evidence="2 3" key="1">
    <citation type="submission" date="2023-06" db="EMBL/GenBank/DDBJ databases">
        <title>Actinomycetospora Odt1-22.</title>
        <authorList>
            <person name="Supong K."/>
        </authorList>
    </citation>
    <scope>NUCLEOTIDE SEQUENCE [LARGE SCALE GENOMIC DNA]</scope>
    <source>
        <strain evidence="2 3">Odt1-22</strain>
    </source>
</reference>
<dbReference type="EC" id="3.1.2.-" evidence="2"/>
<keyword evidence="2" id="KW-0378">Hydrolase</keyword>
<keyword evidence="3" id="KW-1185">Reference proteome</keyword>
<gene>
    <name evidence="2" type="ORF">QRT03_11130</name>
</gene>
<feature type="domain" description="Thioesterase" evidence="1">
    <location>
        <begin position="46"/>
        <end position="120"/>
    </location>
</feature>
<sequence>MTSIADRAAAALAIPLQDALGARPADPAAPTAGLVFPVEGLAINPGGTLHAGALGAILELQGFLTLLPELTDDEHAVTHHISTQLLSPGQRGEEVLVTAVLERRTRRLGFLSATAMVGDRLVARSQITKSVIALRQGTTTNPSSAAASHS</sequence>
<comment type="caution">
    <text evidence="2">The sequence shown here is derived from an EMBL/GenBank/DDBJ whole genome shotgun (WGS) entry which is preliminary data.</text>
</comment>
<proteinExistence type="predicted"/>
<organism evidence="2 3">
    <name type="scientific">Actinomycetospora termitidis</name>
    <dbReference type="NCBI Taxonomy" id="3053470"/>
    <lineage>
        <taxon>Bacteria</taxon>
        <taxon>Bacillati</taxon>
        <taxon>Actinomycetota</taxon>
        <taxon>Actinomycetes</taxon>
        <taxon>Pseudonocardiales</taxon>
        <taxon>Pseudonocardiaceae</taxon>
        <taxon>Actinomycetospora</taxon>
    </lineage>
</organism>
<dbReference type="InterPro" id="IPR006683">
    <property type="entry name" value="Thioestr_dom"/>
</dbReference>
<dbReference type="CDD" id="cd03443">
    <property type="entry name" value="PaaI_thioesterase"/>
    <property type="match status" value="1"/>
</dbReference>
<dbReference type="Gene3D" id="3.10.129.10">
    <property type="entry name" value="Hotdog Thioesterase"/>
    <property type="match status" value="1"/>
</dbReference>
<accession>A0ABT7M783</accession>
<evidence type="ECO:0000313" key="2">
    <source>
        <dbReference type="EMBL" id="MDL5156515.1"/>
    </source>
</evidence>